<keyword evidence="1" id="KW-0732">Signal</keyword>
<accession>A0A1H8E4U0</accession>
<dbReference type="AlphaFoldDB" id="A0A1H8E4U0"/>
<protein>
    <submittedName>
        <fullName evidence="2">Starch-binding associating with outer membrane</fullName>
    </submittedName>
</protein>
<dbReference type="InterPro" id="IPR041662">
    <property type="entry name" value="SusD-like_2"/>
</dbReference>
<dbReference type="SUPFAM" id="SSF48452">
    <property type="entry name" value="TPR-like"/>
    <property type="match status" value="1"/>
</dbReference>
<dbReference type="Pfam" id="PF12771">
    <property type="entry name" value="SusD-like_2"/>
    <property type="match status" value="1"/>
</dbReference>
<organism evidence="2 3">
    <name type="scientific">Chitinophaga rupis</name>
    <dbReference type="NCBI Taxonomy" id="573321"/>
    <lineage>
        <taxon>Bacteria</taxon>
        <taxon>Pseudomonadati</taxon>
        <taxon>Bacteroidota</taxon>
        <taxon>Chitinophagia</taxon>
        <taxon>Chitinophagales</taxon>
        <taxon>Chitinophagaceae</taxon>
        <taxon>Chitinophaga</taxon>
    </lineage>
</organism>
<feature type="chain" id="PRO_5011645840" evidence="1">
    <location>
        <begin position="19"/>
        <end position="513"/>
    </location>
</feature>
<evidence type="ECO:0000313" key="2">
    <source>
        <dbReference type="EMBL" id="SEN14473.1"/>
    </source>
</evidence>
<keyword evidence="3" id="KW-1185">Reference proteome</keyword>
<dbReference type="PROSITE" id="PS51257">
    <property type="entry name" value="PROKAR_LIPOPROTEIN"/>
    <property type="match status" value="1"/>
</dbReference>
<dbReference type="OrthoDB" id="9766256at2"/>
<reference evidence="2 3" key="1">
    <citation type="submission" date="2016-10" db="EMBL/GenBank/DDBJ databases">
        <authorList>
            <person name="de Groot N.N."/>
        </authorList>
    </citation>
    <scope>NUCLEOTIDE SEQUENCE [LARGE SCALE GENOMIC DNA]</scope>
    <source>
        <strain evidence="2 3">DSM 21039</strain>
    </source>
</reference>
<dbReference type="STRING" id="573321.SAMN04488505_108187"/>
<proteinExistence type="predicted"/>
<feature type="signal peptide" evidence="1">
    <location>
        <begin position="1"/>
        <end position="18"/>
    </location>
</feature>
<dbReference type="Gene3D" id="1.25.40.390">
    <property type="match status" value="1"/>
</dbReference>
<sequence length="513" mass="55374">MKKILNYSIGFLLVLAMASCESGLSDLNVNKTNPSSLDPALLLNQAIINTSFPVKSLVFDVGIVQQMVTPNGGVLAGANFNQDSRDVTTQPLWAAYYQSVIKNTHDALMRTKDDPARSNMYNMARIYQSYVFMILTDEYGDIPYTEGGAGYSDGILFPEYDAQQDIYPKIIQELTEAAAALNPAGTIETGDLLYAGDVAKWKKFAYSLLLRAGMRLIKADAAKAQSTVQAAVTGGVITANADNAYIRHDPNFTQPIGATLNGSEAANFYLAKPFVDQLKNTNDPRLAAIAIRYVGAGSGAGQTVAIGSTDPAKQIGMPIGKDNGTITAAATADGLASFYDYSQVDRRRIVKISSPVFLVTAAQTNLLLAEASFRGWITGGTAAQYFADGIRAHMDQMAAYDPNSAVPAAARDTYVTANPLTAGTELQQINTQYWIASFLNGPEAFANFRRSGFPALTPNPYGQPSNPDVPNGTFIRRLTYPTSELSVNTDKVNKAIERQGADKLSTRVWWDKP</sequence>
<dbReference type="InterPro" id="IPR011990">
    <property type="entry name" value="TPR-like_helical_dom_sf"/>
</dbReference>
<dbReference type="Proteomes" id="UP000198984">
    <property type="component" value="Unassembled WGS sequence"/>
</dbReference>
<dbReference type="RefSeq" id="WP_089918868.1">
    <property type="nucleotide sequence ID" value="NZ_FOBB01000008.1"/>
</dbReference>
<evidence type="ECO:0000313" key="3">
    <source>
        <dbReference type="Proteomes" id="UP000198984"/>
    </source>
</evidence>
<evidence type="ECO:0000256" key="1">
    <source>
        <dbReference type="SAM" id="SignalP"/>
    </source>
</evidence>
<dbReference type="EMBL" id="FOBB01000008">
    <property type="protein sequence ID" value="SEN14473.1"/>
    <property type="molecule type" value="Genomic_DNA"/>
</dbReference>
<gene>
    <name evidence="2" type="ORF">SAMN04488505_108187</name>
</gene>
<name>A0A1H8E4U0_9BACT</name>